<dbReference type="SMART" id="SM01103">
    <property type="entry name" value="CRS1_YhbY"/>
    <property type="match status" value="1"/>
</dbReference>
<dbReference type="PANTHER" id="PTHR40065:SF3">
    <property type="entry name" value="RNA-BINDING PROTEIN YHBY"/>
    <property type="match status" value="1"/>
</dbReference>
<accession>A0A2K9P144</accession>
<dbReference type="InterPro" id="IPR035920">
    <property type="entry name" value="YhbY-like_sf"/>
</dbReference>
<dbReference type="PROSITE" id="PS51295">
    <property type="entry name" value="CRM"/>
    <property type="match status" value="1"/>
</dbReference>
<evidence type="ECO:0000256" key="1">
    <source>
        <dbReference type="ARBA" id="ARBA00022884"/>
    </source>
</evidence>
<evidence type="ECO:0000259" key="3">
    <source>
        <dbReference type="PROSITE" id="PS51295"/>
    </source>
</evidence>
<dbReference type="SUPFAM" id="SSF75471">
    <property type="entry name" value="YhbY-like"/>
    <property type="match status" value="1"/>
</dbReference>
<dbReference type="GO" id="GO:0003723">
    <property type="term" value="F:RNA binding"/>
    <property type="evidence" value="ECO:0007669"/>
    <property type="project" value="UniProtKB-UniRule"/>
</dbReference>
<dbReference type="InterPro" id="IPR051925">
    <property type="entry name" value="RNA-binding_domain"/>
</dbReference>
<dbReference type="Proteomes" id="UP000235589">
    <property type="component" value="Chromosome"/>
</dbReference>
<dbReference type="GeneID" id="98062228"/>
<evidence type="ECO:0000256" key="2">
    <source>
        <dbReference type="PROSITE-ProRule" id="PRU00626"/>
    </source>
</evidence>
<keyword evidence="5" id="KW-1185">Reference proteome</keyword>
<dbReference type="OrthoDB" id="9797519at2"/>
<dbReference type="NCBIfam" id="TIGR00253">
    <property type="entry name" value="RNA_bind_YhbY"/>
    <property type="match status" value="1"/>
</dbReference>
<sequence length="99" mass="10925">MINSKQRAYLRGLANREPALYQVGKDGINDNMVALILDALEARELIKVHVLENSMLTAREAAGELAEAASADVVQVIGNKFVLYKESEENKKIELPVKS</sequence>
<dbReference type="InterPro" id="IPR001890">
    <property type="entry name" value="RNA-binding_CRM"/>
</dbReference>
<keyword evidence="1 2" id="KW-0694">RNA-binding</keyword>
<organism evidence="4 5">
    <name type="scientific">Monoglobus pectinilyticus</name>
    <dbReference type="NCBI Taxonomy" id="1981510"/>
    <lineage>
        <taxon>Bacteria</taxon>
        <taxon>Bacillati</taxon>
        <taxon>Bacillota</taxon>
        <taxon>Clostridia</taxon>
        <taxon>Monoglobales</taxon>
        <taxon>Monoglobaceae</taxon>
        <taxon>Monoglobus</taxon>
    </lineage>
</organism>
<dbReference type="PANTHER" id="PTHR40065">
    <property type="entry name" value="RNA-BINDING PROTEIN YHBY"/>
    <property type="match status" value="1"/>
</dbReference>
<reference evidence="4 5" key="1">
    <citation type="submission" date="2017-04" db="EMBL/GenBank/DDBJ databases">
        <title>Monoglobus pectinilyticus 14 draft genome.</title>
        <authorList>
            <person name="Kim C."/>
            <person name="Rosendale D.I."/>
            <person name="Kelly W.J."/>
            <person name="Tannock G.W."/>
            <person name="Patchett M.L."/>
            <person name="Jordens J.Z."/>
        </authorList>
    </citation>
    <scope>NUCLEOTIDE SEQUENCE [LARGE SCALE GENOMIC DNA]</scope>
    <source>
        <strain evidence="4 5">14</strain>
    </source>
</reference>
<proteinExistence type="predicted"/>
<dbReference type="InterPro" id="IPR017924">
    <property type="entry name" value="RNA-binding_YhbY"/>
</dbReference>
<feature type="domain" description="CRM" evidence="3">
    <location>
        <begin position="1"/>
        <end position="96"/>
    </location>
</feature>
<dbReference type="RefSeq" id="WP_102365228.1">
    <property type="nucleotide sequence ID" value="NZ_CP020991.1"/>
</dbReference>
<protein>
    <submittedName>
        <fullName evidence="4">RNA-binding protein</fullName>
    </submittedName>
</protein>
<dbReference type="Gene3D" id="3.30.110.60">
    <property type="entry name" value="YhbY-like"/>
    <property type="match status" value="1"/>
</dbReference>
<dbReference type="Pfam" id="PF01985">
    <property type="entry name" value="CRS1_YhbY"/>
    <property type="match status" value="1"/>
</dbReference>
<evidence type="ECO:0000313" key="4">
    <source>
        <dbReference type="EMBL" id="AUO18983.1"/>
    </source>
</evidence>
<dbReference type="EMBL" id="CP020991">
    <property type="protein sequence ID" value="AUO18983.1"/>
    <property type="molecule type" value="Genomic_DNA"/>
</dbReference>
<dbReference type="KEGG" id="mpec:B9O19_00806"/>
<evidence type="ECO:0000313" key="5">
    <source>
        <dbReference type="Proteomes" id="UP000235589"/>
    </source>
</evidence>
<name>A0A2K9P144_9FIRM</name>
<gene>
    <name evidence="4" type="ORF">B9O19_00806</name>
</gene>
<dbReference type="AlphaFoldDB" id="A0A2K9P144"/>